<dbReference type="RefSeq" id="WP_408157109.1">
    <property type="nucleotide sequence ID" value="NZ_JAQQFM010000004.1"/>
</dbReference>
<dbReference type="SUPFAM" id="SSF52833">
    <property type="entry name" value="Thioredoxin-like"/>
    <property type="match status" value="1"/>
</dbReference>
<dbReference type="Gene3D" id="1.20.1050.10">
    <property type="match status" value="1"/>
</dbReference>
<dbReference type="EMBL" id="JAQQFM010000004">
    <property type="protein sequence ID" value="MFL9924444.1"/>
    <property type="molecule type" value="Genomic_DNA"/>
</dbReference>
<keyword evidence="4" id="KW-1185">Reference proteome</keyword>
<organism evidence="3 4">
    <name type="scientific">Herbaspirillum lusitanum</name>
    <dbReference type="NCBI Taxonomy" id="213312"/>
    <lineage>
        <taxon>Bacteria</taxon>
        <taxon>Pseudomonadati</taxon>
        <taxon>Pseudomonadota</taxon>
        <taxon>Betaproteobacteria</taxon>
        <taxon>Burkholderiales</taxon>
        <taxon>Oxalobacteraceae</taxon>
        <taxon>Herbaspirillum</taxon>
    </lineage>
</organism>
<protein>
    <submittedName>
        <fullName evidence="3">Glutathione S-transferase N-terminal domain-containing protein</fullName>
    </submittedName>
</protein>
<feature type="region of interest" description="Disordered" evidence="1">
    <location>
        <begin position="207"/>
        <end position="227"/>
    </location>
</feature>
<comment type="caution">
    <text evidence="3">The sequence shown here is derived from an EMBL/GenBank/DDBJ whole genome shotgun (WGS) entry which is preliminary data.</text>
</comment>
<accession>A0ABW9A7R8</accession>
<dbReference type="Gene3D" id="3.40.30.10">
    <property type="entry name" value="Glutaredoxin"/>
    <property type="match status" value="1"/>
</dbReference>
<gene>
    <name evidence="3" type="ORF">PQR62_09215</name>
</gene>
<sequence>MKLLYSTSSPFVRKITVLIHELGLHEGIERLPSAANPLQRDERITRHNPLGKVPVLITDSGLSLFDSRVIADYLCSLLPGNSLLPESGDTRWRILRDQALADGLLDAALLVRYEIGPRPETQRWAGWIDAQTAKIRAALDVLESEAAGWSGRYDLGIIAAGCALSYLDLRFAELNWRARCPALATIMAPVFERPAFLQTVPLLPTPPASPAATNPSTPVQAPRGPRV</sequence>
<evidence type="ECO:0000259" key="2">
    <source>
        <dbReference type="PROSITE" id="PS50404"/>
    </source>
</evidence>
<evidence type="ECO:0000256" key="1">
    <source>
        <dbReference type="SAM" id="MobiDB-lite"/>
    </source>
</evidence>
<dbReference type="CDD" id="cd03049">
    <property type="entry name" value="GST_N_3"/>
    <property type="match status" value="1"/>
</dbReference>
<name>A0ABW9A7R8_9BURK</name>
<dbReference type="Pfam" id="PF13409">
    <property type="entry name" value="GST_N_2"/>
    <property type="match status" value="1"/>
</dbReference>
<dbReference type="InterPro" id="IPR036249">
    <property type="entry name" value="Thioredoxin-like_sf"/>
</dbReference>
<feature type="domain" description="GST N-terminal" evidence="2">
    <location>
        <begin position="1"/>
        <end position="82"/>
    </location>
</feature>
<dbReference type="Pfam" id="PF13410">
    <property type="entry name" value="GST_C_2"/>
    <property type="match status" value="1"/>
</dbReference>
<dbReference type="InterPro" id="IPR004045">
    <property type="entry name" value="Glutathione_S-Trfase_N"/>
</dbReference>
<dbReference type="SUPFAM" id="SSF47616">
    <property type="entry name" value="GST C-terminal domain-like"/>
    <property type="match status" value="1"/>
</dbReference>
<dbReference type="PROSITE" id="PS50404">
    <property type="entry name" value="GST_NTER"/>
    <property type="match status" value="1"/>
</dbReference>
<proteinExistence type="predicted"/>
<reference evidence="3 4" key="1">
    <citation type="journal article" date="2024" name="Chem. Sci.">
        <title>Discovery of megapolipeptins by genome mining of a Burkholderiales bacteria collection.</title>
        <authorList>
            <person name="Paulo B.S."/>
            <person name="Recchia M.J.J."/>
            <person name="Lee S."/>
            <person name="Fergusson C.H."/>
            <person name="Romanowski S.B."/>
            <person name="Hernandez A."/>
            <person name="Krull N."/>
            <person name="Liu D.Y."/>
            <person name="Cavanagh H."/>
            <person name="Bos A."/>
            <person name="Gray C.A."/>
            <person name="Murphy B.T."/>
            <person name="Linington R.G."/>
            <person name="Eustaquio A.S."/>
        </authorList>
    </citation>
    <scope>NUCLEOTIDE SEQUENCE [LARGE SCALE GENOMIC DNA]</scope>
    <source>
        <strain evidence="3 4">RL21-008-BIB-A</strain>
    </source>
</reference>
<dbReference type="InterPro" id="IPR036282">
    <property type="entry name" value="Glutathione-S-Trfase_C_sf"/>
</dbReference>
<evidence type="ECO:0000313" key="3">
    <source>
        <dbReference type="EMBL" id="MFL9924444.1"/>
    </source>
</evidence>
<evidence type="ECO:0000313" key="4">
    <source>
        <dbReference type="Proteomes" id="UP001629246"/>
    </source>
</evidence>
<dbReference type="Proteomes" id="UP001629246">
    <property type="component" value="Unassembled WGS sequence"/>
</dbReference>
<dbReference type="CDD" id="cd03205">
    <property type="entry name" value="GST_C_6"/>
    <property type="match status" value="1"/>
</dbReference>